<accession>A0A9D0ZRT8</accession>
<name>A0A9D0ZRT8_9FIRM</name>
<dbReference type="EMBL" id="DVFV01000021">
    <property type="protein sequence ID" value="HIQ90175.1"/>
    <property type="molecule type" value="Genomic_DNA"/>
</dbReference>
<reference evidence="1" key="2">
    <citation type="journal article" date="2021" name="PeerJ">
        <title>Extensive microbial diversity within the chicken gut microbiome revealed by metagenomics and culture.</title>
        <authorList>
            <person name="Gilroy R."/>
            <person name="Ravi A."/>
            <person name="Getino M."/>
            <person name="Pursley I."/>
            <person name="Horton D.L."/>
            <person name="Alikhan N.F."/>
            <person name="Baker D."/>
            <person name="Gharbi K."/>
            <person name="Hall N."/>
            <person name="Watson M."/>
            <person name="Adriaenssens E.M."/>
            <person name="Foster-Nyarko E."/>
            <person name="Jarju S."/>
            <person name="Secka A."/>
            <person name="Antonio M."/>
            <person name="Oren A."/>
            <person name="Chaudhuri R.R."/>
            <person name="La Ragione R."/>
            <person name="Hildebrand F."/>
            <person name="Pallen M.J."/>
        </authorList>
    </citation>
    <scope>NUCLEOTIDE SEQUENCE</scope>
    <source>
        <strain evidence="1">CHK147-3167</strain>
    </source>
</reference>
<evidence type="ECO:0000313" key="1">
    <source>
        <dbReference type="EMBL" id="HIQ90175.1"/>
    </source>
</evidence>
<organism evidence="1 2">
    <name type="scientific">Candidatus Coprosoma intestinipullorum</name>
    <dbReference type="NCBI Taxonomy" id="2840752"/>
    <lineage>
        <taxon>Bacteria</taxon>
        <taxon>Bacillati</taxon>
        <taxon>Bacillota</taxon>
        <taxon>Bacillota incertae sedis</taxon>
        <taxon>Candidatus Coprosoma</taxon>
    </lineage>
</organism>
<dbReference type="AlphaFoldDB" id="A0A9D0ZRT8"/>
<dbReference type="Proteomes" id="UP000886786">
    <property type="component" value="Unassembled WGS sequence"/>
</dbReference>
<evidence type="ECO:0000313" key="2">
    <source>
        <dbReference type="Proteomes" id="UP000886786"/>
    </source>
</evidence>
<protein>
    <submittedName>
        <fullName evidence="1">Uncharacterized protein</fullName>
    </submittedName>
</protein>
<gene>
    <name evidence="1" type="ORF">IAB27_00905</name>
</gene>
<comment type="caution">
    <text evidence="1">The sequence shown here is derived from an EMBL/GenBank/DDBJ whole genome shotgun (WGS) entry which is preliminary data.</text>
</comment>
<reference evidence="1" key="1">
    <citation type="submission" date="2020-10" db="EMBL/GenBank/DDBJ databases">
        <authorList>
            <person name="Gilroy R."/>
        </authorList>
    </citation>
    <scope>NUCLEOTIDE SEQUENCE</scope>
    <source>
        <strain evidence="1">CHK147-3167</strain>
    </source>
</reference>
<sequence length="177" mass="20516">MNQKLIQIVRKLKGSLLGIGLDGQILDVIEKNDNIDNCFIMSDRHKFDKKFDFFGGGKDKKVNIKKIRKVFKKKSLDTIICNYETIKPFLRRFTSNSIYINKGKLYIYGQIDDDAAEKIKKRYSRYQSKVEITKAKTYTIIVIDNQNITTSFFKDKIYLVLDLLNDGVDILTTILVG</sequence>
<proteinExistence type="predicted"/>